<evidence type="ECO:0000313" key="3">
    <source>
        <dbReference type="Proteomes" id="UP001196413"/>
    </source>
</evidence>
<organism evidence="2 3">
    <name type="scientific">Parelaphostrongylus tenuis</name>
    <name type="common">Meningeal worm</name>
    <dbReference type="NCBI Taxonomy" id="148309"/>
    <lineage>
        <taxon>Eukaryota</taxon>
        <taxon>Metazoa</taxon>
        <taxon>Ecdysozoa</taxon>
        <taxon>Nematoda</taxon>
        <taxon>Chromadorea</taxon>
        <taxon>Rhabditida</taxon>
        <taxon>Rhabditina</taxon>
        <taxon>Rhabditomorpha</taxon>
        <taxon>Strongyloidea</taxon>
        <taxon>Metastrongylidae</taxon>
        <taxon>Parelaphostrongylus</taxon>
    </lineage>
</organism>
<gene>
    <name evidence="2" type="ORF">KIN20_003520</name>
</gene>
<dbReference type="EMBL" id="JAHQIW010000466">
    <property type="protein sequence ID" value="KAJ1348262.1"/>
    <property type="molecule type" value="Genomic_DNA"/>
</dbReference>
<sequence>MKSLLFISLISISTASCSFPVPKARALMLLAVPGGNPTTVIGEINMTEYNGVVSIIGNLTRLTPGLHGIPRSSVWRSQQWMLGGRNAL</sequence>
<dbReference type="Proteomes" id="UP001196413">
    <property type="component" value="Unassembled WGS sequence"/>
</dbReference>
<reference evidence="2" key="1">
    <citation type="submission" date="2021-06" db="EMBL/GenBank/DDBJ databases">
        <title>Parelaphostrongylus tenuis whole genome reference sequence.</title>
        <authorList>
            <person name="Garwood T.J."/>
            <person name="Larsen P.A."/>
            <person name="Fountain-Jones N.M."/>
            <person name="Garbe J.R."/>
            <person name="Macchietto M.G."/>
            <person name="Kania S.A."/>
            <person name="Gerhold R.W."/>
            <person name="Richards J.E."/>
            <person name="Wolf T.M."/>
        </authorList>
    </citation>
    <scope>NUCLEOTIDE SEQUENCE</scope>
    <source>
        <strain evidence="2">MNPRO001-30</strain>
        <tissue evidence="2">Meninges</tissue>
    </source>
</reference>
<evidence type="ECO:0000256" key="1">
    <source>
        <dbReference type="SAM" id="SignalP"/>
    </source>
</evidence>
<protein>
    <submittedName>
        <fullName evidence="2">Uncharacterized protein</fullName>
    </submittedName>
</protein>
<dbReference type="AlphaFoldDB" id="A0AAD5MFT0"/>
<keyword evidence="1" id="KW-0732">Signal</keyword>
<dbReference type="PROSITE" id="PS51257">
    <property type="entry name" value="PROKAR_LIPOPROTEIN"/>
    <property type="match status" value="1"/>
</dbReference>
<keyword evidence="3" id="KW-1185">Reference proteome</keyword>
<proteinExistence type="predicted"/>
<feature type="signal peptide" evidence="1">
    <location>
        <begin position="1"/>
        <end position="17"/>
    </location>
</feature>
<evidence type="ECO:0000313" key="2">
    <source>
        <dbReference type="EMBL" id="KAJ1348262.1"/>
    </source>
</evidence>
<name>A0AAD5MFT0_PARTN</name>
<accession>A0AAD5MFT0</accession>
<feature type="chain" id="PRO_5042286128" evidence="1">
    <location>
        <begin position="18"/>
        <end position="88"/>
    </location>
</feature>
<comment type="caution">
    <text evidence="2">The sequence shown here is derived from an EMBL/GenBank/DDBJ whole genome shotgun (WGS) entry which is preliminary data.</text>
</comment>